<organism evidence="4 5">
    <name type="scientific">Lactococcus lactis subsp. lactis</name>
    <name type="common">Streptococcus lactis</name>
    <dbReference type="NCBI Taxonomy" id="1360"/>
    <lineage>
        <taxon>Bacteria</taxon>
        <taxon>Bacillati</taxon>
        <taxon>Bacillota</taxon>
        <taxon>Bacilli</taxon>
        <taxon>Lactobacillales</taxon>
        <taxon>Streptococcaceae</taxon>
        <taxon>Lactococcus</taxon>
    </lineage>
</organism>
<proteinExistence type="predicted"/>
<evidence type="ECO:0000313" key="5">
    <source>
        <dbReference type="Proteomes" id="UP000192095"/>
    </source>
</evidence>
<evidence type="ECO:0000259" key="3">
    <source>
        <dbReference type="Pfam" id="PF23871"/>
    </source>
</evidence>
<name>A0A1V0P4N6_LACLL</name>
<reference evidence="4 5" key="1">
    <citation type="journal article" date="2017" name="BMC Genomics">
        <title>Comparative and functional genomics of the Lactococcus lactis taxon; insights into evolution and niche adaptation.</title>
        <authorList>
            <person name="Kelleher P."/>
            <person name="Bottacini F."/>
            <person name="Mahony J."/>
            <person name="Kilcawley K.N."/>
            <person name="van Sinderen D."/>
        </authorList>
    </citation>
    <scope>NUCLEOTIDE SEQUENCE [LARGE SCALE GENOMIC DNA]</scope>
    <source>
        <strain evidence="4 5">UC06</strain>
    </source>
</reference>
<dbReference type="InterPro" id="IPR054266">
    <property type="entry name" value="DUF6997"/>
</dbReference>
<keyword evidence="4" id="KW-0378">Hydrolase</keyword>
<dbReference type="REBASE" id="163471">
    <property type="entry name" value="LlaUC06IP"/>
</dbReference>
<feature type="domain" description="DUF7226" evidence="3">
    <location>
        <begin position="304"/>
        <end position="441"/>
    </location>
</feature>
<dbReference type="Proteomes" id="UP000192095">
    <property type="component" value="Chromosome"/>
</dbReference>
<keyword evidence="4" id="KW-0255">Endonuclease</keyword>
<dbReference type="InterPro" id="IPR055650">
    <property type="entry name" value="DUF7226"/>
</dbReference>
<dbReference type="InterPro" id="IPR054265">
    <property type="entry name" value="DUF6996"/>
</dbReference>
<feature type="domain" description="DUF6997" evidence="2">
    <location>
        <begin position="84"/>
        <end position="261"/>
    </location>
</feature>
<dbReference type="EMBL" id="CP015902">
    <property type="protein sequence ID" value="ARE21687.1"/>
    <property type="molecule type" value="Genomic_DNA"/>
</dbReference>
<accession>A0A1V0P4N6</accession>
<protein>
    <submittedName>
        <fullName evidence="4">Type II restriction endonuclease</fullName>
    </submittedName>
</protein>
<dbReference type="Pfam" id="PF23871">
    <property type="entry name" value="DUF7226"/>
    <property type="match status" value="1"/>
</dbReference>
<sequence length="443" mass="51961">MKNNNGIMAKMSASDAWQALLDKYDIKNEIENNGIFRITASQIKEVREPRLMAKWDSSEQLPSSLKKNKINILPDSRSSYILSDFILYERLPELTECIQNMPTVTLPELETIDVENITSEANAINVLQISGILEDFLELDHEEILYGTFDGRMSSGIFNFNVNTYRGISRTIEVNKAQMEIDGGFESEHNIIILEAKNVLHEDFHVRQLYYPFRLWDSKVNKPIRLIFSIYTNKIFRLMEYRFKDKNNYSSIELVRAKNYSLEDTTISIEELKRVYDSVEAHNIIKDDMTETDVPFIQADNFERIISLLENMYEADLNGEEIEELMQFTSRQTDYYYNAGKYLGIFEKYKDDDRVIKYRLTGLGRLVYSKNYKARQLLLVELILSHQIFRDLFIYVKEIGELPNKEIVKTAEIKYNVCSFNVADRRASTVISWLRWIFNLPNL</sequence>
<evidence type="ECO:0000313" key="4">
    <source>
        <dbReference type="EMBL" id="ARE21687.1"/>
    </source>
</evidence>
<dbReference type="Pfam" id="PF22515">
    <property type="entry name" value="DUF6996"/>
    <property type="match status" value="1"/>
</dbReference>
<feature type="domain" description="DUF6996" evidence="1">
    <location>
        <begin position="15"/>
        <end position="82"/>
    </location>
</feature>
<dbReference type="RefSeq" id="WP_237025669.1">
    <property type="nucleotide sequence ID" value="NZ_CP015902.2"/>
</dbReference>
<dbReference type="AlphaFoldDB" id="A0A1V0P4N6"/>
<keyword evidence="4" id="KW-0540">Nuclease</keyword>
<evidence type="ECO:0000259" key="1">
    <source>
        <dbReference type="Pfam" id="PF22515"/>
    </source>
</evidence>
<dbReference type="GO" id="GO:0004519">
    <property type="term" value="F:endonuclease activity"/>
    <property type="evidence" value="ECO:0007669"/>
    <property type="project" value="UniProtKB-KW"/>
</dbReference>
<dbReference type="Pfam" id="PF22518">
    <property type="entry name" value="DUF6997"/>
    <property type="match status" value="1"/>
</dbReference>
<evidence type="ECO:0000259" key="2">
    <source>
        <dbReference type="Pfam" id="PF22518"/>
    </source>
</evidence>
<gene>
    <name evidence="4" type="ORF">LLUC06_2145</name>
</gene>